<evidence type="ECO:0000313" key="9">
    <source>
        <dbReference type="Proteomes" id="UP000751190"/>
    </source>
</evidence>
<evidence type="ECO:0000256" key="6">
    <source>
        <dbReference type="ARBA" id="ARBA00023229"/>
    </source>
</evidence>
<dbReference type="PANTHER" id="PTHR12001:SF69">
    <property type="entry name" value="ALL TRANS-POLYPRENYL-DIPHOSPHATE SYNTHASE PDSS1"/>
    <property type="match status" value="1"/>
</dbReference>
<evidence type="ECO:0000256" key="1">
    <source>
        <dbReference type="ARBA" id="ARBA00001946"/>
    </source>
</evidence>
<protein>
    <submittedName>
        <fullName evidence="8">Uncharacterized protein</fullName>
    </submittedName>
</protein>
<dbReference type="GO" id="GO:0008299">
    <property type="term" value="P:isoprenoid biosynthetic process"/>
    <property type="evidence" value="ECO:0007669"/>
    <property type="project" value="UniProtKB-KW"/>
</dbReference>
<dbReference type="InterPro" id="IPR000092">
    <property type="entry name" value="Polyprenyl_synt"/>
</dbReference>
<dbReference type="SUPFAM" id="SSF48576">
    <property type="entry name" value="Terpenoid synthases"/>
    <property type="match status" value="1"/>
</dbReference>
<dbReference type="SFLD" id="SFLDS00005">
    <property type="entry name" value="Isoprenoid_Synthase_Type_I"/>
    <property type="match status" value="1"/>
</dbReference>
<keyword evidence="4" id="KW-0479">Metal-binding</keyword>
<evidence type="ECO:0000313" key="8">
    <source>
        <dbReference type="EMBL" id="KAG8466138.1"/>
    </source>
</evidence>
<sequence>MQRSVVPSELQVEVEQFPPLEAPPSTHVDPFKLAEPDLRPLSDSIKDLVGIDHPVLNKVARHFFDMQGKRFRPTILLLVSQALGSARDSPAFTRQKRLAEIAEMIHTASLIHDDVIDVSDMRRGARTVHKIFGNKVAVLAGDFLLARASVLLARLGDTKVVELMATVLEDMVHGEMMQARAEPDDLLSFEHYTLKNYLKTGSLISLSCQSAAVLSGAQADGALGVAARDYGRHLGVAYQLIDDLLDFTASEEQLGKPALADMASGLATAPALFAARQFPEMAGLIKRQFSQETDLEAAYDFVQRSDGVAKSRRLAEVHAQLAISNVRALPGRDETVKQALTQLCHDVLNRRA</sequence>
<dbReference type="CDD" id="cd00685">
    <property type="entry name" value="Trans_IPPS_HT"/>
    <property type="match status" value="1"/>
</dbReference>
<dbReference type="GO" id="GO:0004659">
    <property type="term" value="F:prenyltransferase activity"/>
    <property type="evidence" value="ECO:0007669"/>
    <property type="project" value="InterPro"/>
</dbReference>
<dbReference type="OrthoDB" id="9927103at2759"/>
<dbReference type="OMA" id="GKQMRPM"/>
<dbReference type="Pfam" id="PF00348">
    <property type="entry name" value="polyprenyl_synt"/>
    <property type="match status" value="1"/>
</dbReference>
<comment type="similarity">
    <text evidence="2 7">Belongs to the FPP/GGPP synthase family.</text>
</comment>
<dbReference type="GO" id="GO:1990234">
    <property type="term" value="C:transferase complex"/>
    <property type="evidence" value="ECO:0007669"/>
    <property type="project" value="TreeGrafter"/>
</dbReference>
<dbReference type="Gene3D" id="1.10.600.10">
    <property type="entry name" value="Farnesyl Diphosphate Synthase"/>
    <property type="match status" value="1"/>
</dbReference>
<dbReference type="EMBL" id="JAGTXO010000008">
    <property type="protein sequence ID" value="KAG8466138.1"/>
    <property type="molecule type" value="Genomic_DNA"/>
</dbReference>
<proteinExistence type="inferred from homology"/>
<comment type="caution">
    <text evidence="8">The sequence shown here is derived from an EMBL/GenBank/DDBJ whole genome shotgun (WGS) entry which is preliminary data.</text>
</comment>
<dbReference type="InterPro" id="IPR033749">
    <property type="entry name" value="Polyprenyl_synt_CS"/>
</dbReference>
<dbReference type="PROSITE" id="PS00444">
    <property type="entry name" value="POLYPRENYL_SYNTHASE_2"/>
    <property type="match status" value="1"/>
</dbReference>
<dbReference type="Proteomes" id="UP000751190">
    <property type="component" value="Unassembled WGS sequence"/>
</dbReference>
<organism evidence="8 9">
    <name type="scientific">Diacronema lutheri</name>
    <name type="common">Unicellular marine alga</name>
    <name type="synonym">Monochrysis lutheri</name>
    <dbReference type="NCBI Taxonomy" id="2081491"/>
    <lineage>
        <taxon>Eukaryota</taxon>
        <taxon>Haptista</taxon>
        <taxon>Haptophyta</taxon>
        <taxon>Pavlovophyceae</taxon>
        <taxon>Pavlovales</taxon>
        <taxon>Pavlovaceae</taxon>
        <taxon>Diacronema</taxon>
    </lineage>
</organism>
<name>A0A8J5XK07_DIALT</name>
<dbReference type="GO" id="GO:0046872">
    <property type="term" value="F:metal ion binding"/>
    <property type="evidence" value="ECO:0007669"/>
    <property type="project" value="UniProtKB-KW"/>
</dbReference>
<evidence type="ECO:0000256" key="4">
    <source>
        <dbReference type="ARBA" id="ARBA00022723"/>
    </source>
</evidence>
<keyword evidence="5" id="KW-0460">Magnesium</keyword>
<dbReference type="PROSITE" id="PS00723">
    <property type="entry name" value="POLYPRENYL_SYNTHASE_1"/>
    <property type="match status" value="1"/>
</dbReference>
<keyword evidence="3 7" id="KW-0808">Transferase</keyword>
<dbReference type="GO" id="GO:0006744">
    <property type="term" value="P:ubiquinone biosynthetic process"/>
    <property type="evidence" value="ECO:0007669"/>
    <property type="project" value="TreeGrafter"/>
</dbReference>
<keyword evidence="6" id="KW-0414">Isoprene biosynthesis</keyword>
<evidence type="ECO:0000256" key="5">
    <source>
        <dbReference type="ARBA" id="ARBA00022842"/>
    </source>
</evidence>
<dbReference type="PANTHER" id="PTHR12001">
    <property type="entry name" value="GERANYLGERANYL PYROPHOSPHATE SYNTHASE"/>
    <property type="match status" value="1"/>
</dbReference>
<evidence type="ECO:0000256" key="7">
    <source>
        <dbReference type="RuleBase" id="RU004466"/>
    </source>
</evidence>
<evidence type="ECO:0000256" key="2">
    <source>
        <dbReference type="ARBA" id="ARBA00006706"/>
    </source>
</evidence>
<reference evidence="8" key="1">
    <citation type="submission" date="2021-05" db="EMBL/GenBank/DDBJ databases">
        <title>The genome of the haptophyte Pavlova lutheri (Diacronema luteri, Pavlovales) - a model for lipid biosynthesis in eukaryotic algae.</title>
        <authorList>
            <person name="Hulatt C.J."/>
            <person name="Posewitz M.C."/>
        </authorList>
    </citation>
    <scope>NUCLEOTIDE SEQUENCE</scope>
    <source>
        <strain evidence="8">NIVA-4/92</strain>
    </source>
</reference>
<evidence type="ECO:0000256" key="3">
    <source>
        <dbReference type="ARBA" id="ARBA00022679"/>
    </source>
</evidence>
<gene>
    <name evidence="8" type="ORF">KFE25_001894</name>
</gene>
<comment type="cofactor">
    <cofactor evidence="1">
        <name>Mg(2+)</name>
        <dbReference type="ChEBI" id="CHEBI:18420"/>
    </cofactor>
</comment>
<dbReference type="AlphaFoldDB" id="A0A8J5XK07"/>
<keyword evidence="9" id="KW-1185">Reference proteome</keyword>
<accession>A0A8J5XK07</accession>
<dbReference type="InterPro" id="IPR008949">
    <property type="entry name" value="Isoprenoid_synthase_dom_sf"/>
</dbReference>